<comment type="subcellular location">
    <subcellularLocation>
        <location evidence="1">Cytoplasm</location>
        <location evidence="1">Cytoskeleton</location>
        <location evidence="1">Microtubule organizing center</location>
        <location evidence="1">Centrosome</location>
    </subcellularLocation>
</comment>
<reference evidence="8 9" key="2">
    <citation type="journal article" date="2007" name="BMC Biol.">
        <title>A 100%-complete sequence reveals unusually simple genomic features in the hot-spring red alga Cyanidioschyzon merolae.</title>
        <authorList>
            <person name="Nozaki H."/>
            <person name="Takano H."/>
            <person name="Misumi O."/>
            <person name="Terasawa K."/>
            <person name="Matsuzaki M."/>
            <person name="Maruyama S."/>
            <person name="Nishida K."/>
            <person name="Yagisawa F."/>
            <person name="Yoshida Y."/>
            <person name="Fujiwara T."/>
            <person name="Takio S."/>
            <person name="Tamura K."/>
            <person name="Chung S.J."/>
            <person name="Nakamura S."/>
            <person name="Kuroiwa H."/>
            <person name="Tanaka K."/>
            <person name="Sato N."/>
            <person name="Kuroiwa T."/>
        </authorList>
    </citation>
    <scope>NUCLEOTIDE SEQUENCE [LARGE SCALE GENOMIC DNA]</scope>
    <source>
        <strain evidence="8 9">10D</strain>
    </source>
</reference>
<dbReference type="STRING" id="280699.M1VH74"/>
<evidence type="ECO:0000259" key="7">
    <source>
        <dbReference type="Pfam" id="PF16531"/>
    </source>
</evidence>
<feature type="compositionally biased region" description="Polar residues" evidence="6">
    <location>
        <begin position="8"/>
        <end position="21"/>
    </location>
</feature>
<dbReference type="GeneID" id="16994139"/>
<dbReference type="CDD" id="cd10142">
    <property type="entry name" value="HD_SAS6_N"/>
    <property type="match status" value="1"/>
</dbReference>
<evidence type="ECO:0000313" key="8">
    <source>
        <dbReference type="EMBL" id="BAM80183.1"/>
    </source>
</evidence>
<keyword evidence="9" id="KW-1185">Reference proteome</keyword>
<dbReference type="Gene3D" id="1.10.287.1490">
    <property type="match status" value="1"/>
</dbReference>
<dbReference type="PANTHER" id="PTHR44281">
    <property type="entry name" value="SPINDLE ASSEMBLY ABNORMAL PROTEIN 6 HOMOLOG"/>
    <property type="match status" value="1"/>
</dbReference>
<dbReference type="EMBL" id="AP006492">
    <property type="protein sequence ID" value="BAM80183.1"/>
    <property type="molecule type" value="Genomic_DNA"/>
</dbReference>
<feature type="region of interest" description="Disordered" evidence="6">
    <location>
        <begin position="61"/>
        <end position="80"/>
    </location>
</feature>
<feature type="compositionally biased region" description="Acidic residues" evidence="6">
    <location>
        <begin position="64"/>
        <end position="73"/>
    </location>
</feature>
<feature type="compositionally biased region" description="Low complexity" evidence="6">
    <location>
        <begin position="511"/>
        <end position="522"/>
    </location>
</feature>
<dbReference type="OrthoDB" id="49058at2759"/>
<feature type="region of interest" description="Disordered" evidence="6">
    <location>
        <begin position="488"/>
        <end position="522"/>
    </location>
</feature>
<dbReference type="InterPro" id="IPR032396">
    <property type="entry name" value="SAS-6_N"/>
</dbReference>
<evidence type="ECO:0000256" key="3">
    <source>
        <dbReference type="ARBA" id="ARBA00023054"/>
    </source>
</evidence>
<dbReference type="Gene3D" id="2.170.210.20">
    <property type="entry name" value="Spindle assembly abnormal protein 6, N-terminal domain"/>
    <property type="match status" value="1"/>
</dbReference>
<evidence type="ECO:0000256" key="4">
    <source>
        <dbReference type="ARBA" id="ARBA00023212"/>
    </source>
</evidence>
<reference evidence="8 9" key="1">
    <citation type="journal article" date="2004" name="Nature">
        <title>Genome sequence of the ultrasmall unicellular red alga Cyanidioschyzon merolae 10D.</title>
        <authorList>
            <person name="Matsuzaki M."/>
            <person name="Misumi O."/>
            <person name="Shin-i T."/>
            <person name="Maruyama S."/>
            <person name="Takahara M."/>
            <person name="Miyagishima S."/>
            <person name="Mori T."/>
            <person name="Nishida K."/>
            <person name="Yagisawa F."/>
            <person name="Nishida K."/>
            <person name="Yoshida Y."/>
            <person name="Nishimura Y."/>
            <person name="Nakao S."/>
            <person name="Kobayashi T."/>
            <person name="Momoyama Y."/>
            <person name="Higashiyama T."/>
            <person name="Minoda A."/>
            <person name="Sano M."/>
            <person name="Nomoto H."/>
            <person name="Oishi K."/>
            <person name="Hayashi H."/>
            <person name="Ohta F."/>
            <person name="Nishizaka S."/>
            <person name="Haga S."/>
            <person name="Miura S."/>
            <person name="Morishita T."/>
            <person name="Kabeya Y."/>
            <person name="Terasawa K."/>
            <person name="Suzuki Y."/>
            <person name="Ishii Y."/>
            <person name="Asakawa S."/>
            <person name="Takano H."/>
            <person name="Ohta N."/>
            <person name="Kuroiwa H."/>
            <person name="Tanaka K."/>
            <person name="Shimizu N."/>
            <person name="Sugano S."/>
            <person name="Sato N."/>
            <person name="Nozaki H."/>
            <person name="Ogasawara N."/>
            <person name="Kohara Y."/>
            <person name="Kuroiwa T."/>
        </authorList>
    </citation>
    <scope>NUCLEOTIDE SEQUENCE [LARGE SCALE GENOMIC DNA]</scope>
    <source>
        <strain evidence="8 9">10D</strain>
    </source>
</reference>
<dbReference type="PANTHER" id="PTHR44281:SF2">
    <property type="entry name" value="SPINDLE ASSEMBLY ABNORMAL PROTEIN 6 HOMOLOG"/>
    <property type="match status" value="1"/>
</dbReference>
<protein>
    <recommendedName>
        <fullName evidence="7">Spindle assembly abnormal protein 6 N-terminal domain-containing protein</fullName>
    </recommendedName>
</protein>
<keyword evidence="4" id="KW-0206">Cytoskeleton</keyword>
<dbReference type="InterPro" id="IPR038558">
    <property type="entry name" value="SAS-6_N_sf"/>
</dbReference>
<dbReference type="AlphaFoldDB" id="M1VH74"/>
<sequence>MNEPPTFGSASALTDPRSQNGVPERADAFPGRYEQRVPFTVRCVRTGSERTQVPLRVQLRADGADQEAGDDDASAPPWESSERYARGMGVSAASASELSTGRRVAHVGPLALRTLRLRITDPADPIFLYEWRMTEEEYPRFKADQCLFVDFGRFPRTLVDLFEQCRREGSGFHALLRLEDGAARLSVFETTAFRNLPHLALELQAASGERLQRYLVSSLHSAERRATRLEESMEQMRRSLDERTARVQELMGQVAQLQQERSQAAEAARAQHQAELAEVREQALKEALQRQEQWQQERRALEERYREEIATLSERIRQNETDMQRLTDERYAREQQIRQLELRLSAQQSEHETMRSELDRVRQDLRERARAVHELERQLDAVNAQIQGLERALQDKDAWIERMRQMLELANAQKSTLEETILAHREARARLERQLEAAAAEIERGNSLLERLQSALREAKTKARLKAAVAEQQEALLRERQREIDALREQLTALTTHTRPWRAPGAPPEPTSASASSEISAP</sequence>
<dbReference type="Pfam" id="PF16531">
    <property type="entry name" value="SAS-6_N"/>
    <property type="match status" value="1"/>
</dbReference>
<keyword evidence="3" id="KW-0175">Coiled coil</keyword>
<evidence type="ECO:0000256" key="6">
    <source>
        <dbReference type="SAM" id="MobiDB-lite"/>
    </source>
</evidence>
<accession>M1VH74</accession>
<feature type="region of interest" description="Disordered" evidence="6">
    <location>
        <begin position="1"/>
        <end position="31"/>
    </location>
</feature>
<gene>
    <name evidence="8" type="ORF">CYME_CMJ328C</name>
</gene>
<dbReference type="KEGG" id="cme:CYME_CMJ328C"/>
<evidence type="ECO:0000313" key="9">
    <source>
        <dbReference type="Proteomes" id="UP000007014"/>
    </source>
</evidence>
<evidence type="ECO:0000256" key="5">
    <source>
        <dbReference type="ARBA" id="ARBA00023306"/>
    </source>
</evidence>
<evidence type="ECO:0000256" key="2">
    <source>
        <dbReference type="ARBA" id="ARBA00022490"/>
    </source>
</evidence>
<keyword evidence="5" id="KW-0131">Cell cycle</keyword>
<keyword evidence="2" id="KW-0963">Cytoplasm</keyword>
<proteinExistence type="predicted"/>
<dbReference type="Proteomes" id="UP000007014">
    <property type="component" value="Chromosome 10"/>
</dbReference>
<dbReference type="RefSeq" id="XP_005534790.1">
    <property type="nucleotide sequence ID" value="XM_005534733.1"/>
</dbReference>
<name>M1VH74_CYAM1</name>
<dbReference type="GO" id="GO:0005813">
    <property type="term" value="C:centrosome"/>
    <property type="evidence" value="ECO:0007669"/>
    <property type="project" value="UniProtKB-SubCell"/>
</dbReference>
<evidence type="ECO:0000256" key="1">
    <source>
        <dbReference type="ARBA" id="ARBA00004300"/>
    </source>
</evidence>
<feature type="domain" description="Spindle assembly abnormal protein 6 N-terminal" evidence="7">
    <location>
        <begin position="113"/>
        <end position="203"/>
    </location>
</feature>
<organism evidence="8 9">
    <name type="scientific">Cyanidioschyzon merolae (strain NIES-3377 / 10D)</name>
    <name type="common">Unicellular red alga</name>
    <dbReference type="NCBI Taxonomy" id="280699"/>
    <lineage>
        <taxon>Eukaryota</taxon>
        <taxon>Rhodophyta</taxon>
        <taxon>Bangiophyceae</taxon>
        <taxon>Cyanidiales</taxon>
        <taxon>Cyanidiaceae</taxon>
        <taxon>Cyanidioschyzon</taxon>
    </lineage>
</organism>